<sequence>MSYSLKLPPIVIIIVLIVALLAIVLVYGRDRWQSATDKLRVKMTNGQQPIQPKNYDPKEIVDLPEPVQRYFKTVLQDGQALISKVELSQTGQFHMNETEHKWHKFTATQLVVTKRLGFDWNAKIQMFPFINVFVHDTYLLGEGDLQASILGLFAVAKMHNTPQLNQGELLRFLAEAIWYPTSLLPSQGVVWESINQHSSRATLTDGKTTASVVFQFDAEGLITSMRAEARCHSVVGDKLVFMPWVGNFREYATHNGMRIPLEGEVGWEHLEGLRLYFIGKTTKINYEFAS</sequence>
<evidence type="ECO:0000256" key="1">
    <source>
        <dbReference type="SAM" id="Phobius"/>
    </source>
</evidence>
<name>A0A2W4W2A1_9CYAN</name>
<keyword evidence="1" id="KW-1133">Transmembrane helix</keyword>
<organism evidence="2 3">
    <name type="scientific">Pseudanabaena frigida</name>
    <dbReference type="NCBI Taxonomy" id="945775"/>
    <lineage>
        <taxon>Bacteria</taxon>
        <taxon>Bacillati</taxon>
        <taxon>Cyanobacteriota</taxon>
        <taxon>Cyanophyceae</taxon>
        <taxon>Pseudanabaenales</taxon>
        <taxon>Pseudanabaenaceae</taxon>
        <taxon>Pseudanabaena</taxon>
    </lineage>
</organism>
<keyword evidence="1" id="KW-0812">Transmembrane</keyword>
<dbReference type="Pfam" id="PF21900">
    <property type="entry name" value="DUF6920"/>
    <property type="match status" value="1"/>
</dbReference>
<dbReference type="InterPro" id="IPR054213">
    <property type="entry name" value="DUF6920"/>
</dbReference>
<reference evidence="2 3" key="2">
    <citation type="submission" date="2018-06" db="EMBL/GenBank/DDBJ databases">
        <title>Metagenomic assembly of (sub)arctic Cyanobacteria and their associated microbiome from non-axenic cultures.</title>
        <authorList>
            <person name="Baurain D."/>
        </authorList>
    </citation>
    <scope>NUCLEOTIDE SEQUENCE [LARGE SCALE GENOMIC DNA]</scope>
    <source>
        <strain evidence="2">ULC066bin1</strain>
    </source>
</reference>
<feature type="transmembrane region" description="Helical" evidence="1">
    <location>
        <begin position="6"/>
        <end position="28"/>
    </location>
</feature>
<evidence type="ECO:0000313" key="3">
    <source>
        <dbReference type="Proteomes" id="UP000249467"/>
    </source>
</evidence>
<reference evidence="2 3" key="1">
    <citation type="submission" date="2018-04" db="EMBL/GenBank/DDBJ databases">
        <authorList>
            <person name="Go L.Y."/>
            <person name="Mitchell J.A."/>
        </authorList>
    </citation>
    <scope>NUCLEOTIDE SEQUENCE [LARGE SCALE GENOMIC DNA]</scope>
    <source>
        <strain evidence="2">ULC066bin1</strain>
    </source>
</reference>
<gene>
    <name evidence="2" type="ORF">DCF19_22280</name>
</gene>
<protein>
    <submittedName>
        <fullName evidence="2">Uncharacterized protein</fullName>
    </submittedName>
</protein>
<comment type="caution">
    <text evidence="2">The sequence shown here is derived from an EMBL/GenBank/DDBJ whole genome shotgun (WGS) entry which is preliminary data.</text>
</comment>
<dbReference type="EMBL" id="QBML01000044">
    <property type="protein sequence ID" value="PZO36179.1"/>
    <property type="molecule type" value="Genomic_DNA"/>
</dbReference>
<dbReference type="AlphaFoldDB" id="A0A2W4W2A1"/>
<keyword evidence="1" id="KW-0472">Membrane</keyword>
<dbReference type="Proteomes" id="UP000249467">
    <property type="component" value="Unassembled WGS sequence"/>
</dbReference>
<accession>A0A2W4W2A1</accession>
<proteinExistence type="predicted"/>
<evidence type="ECO:0000313" key="2">
    <source>
        <dbReference type="EMBL" id="PZO36179.1"/>
    </source>
</evidence>